<proteinExistence type="predicted"/>
<organism evidence="1 2">
    <name type="scientific">Lasius platythorax</name>
    <dbReference type="NCBI Taxonomy" id="488582"/>
    <lineage>
        <taxon>Eukaryota</taxon>
        <taxon>Metazoa</taxon>
        <taxon>Ecdysozoa</taxon>
        <taxon>Arthropoda</taxon>
        <taxon>Hexapoda</taxon>
        <taxon>Insecta</taxon>
        <taxon>Pterygota</taxon>
        <taxon>Neoptera</taxon>
        <taxon>Endopterygota</taxon>
        <taxon>Hymenoptera</taxon>
        <taxon>Apocrita</taxon>
        <taxon>Aculeata</taxon>
        <taxon>Formicoidea</taxon>
        <taxon>Formicidae</taxon>
        <taxon>Formicinae</taxon>
        <taxon>Lasius</taxon>
        <taxon>Lasius</taxon>
    </lineage>
</organism>
<protein>
    <submittedName>
        <fullName evidence="1">Uncharacterized protein</fullName>
    </submittedName>
</protein>
<sequence length="77" mass="8622">MSCAKAATIEDRLAVDGNEEPPLRLGPSMSLGSDEYVGELEVDESCTAKLLGKLDGDGRNKFRPFDRWRGTRLRIFY</sequence>
<evidence type="ECO:0000313" key="2">
    <source>
        <dbReference type="Proteomes" id="UP001497644"/>
    </source>
</evidence>
<accession>A0AAV2NIZ2</accession>
<dbReference type="EMBL" id="OZ034825">
    <property type="protein sequence ID" value="CAL1680245.1"/>
    <property type="molecule type" value="Genomic_DNA"/>
</dbReference>
<dbReference type="AlphaFoldDB" id="A0AAV2NIZ2"/>
<evidence type="ECO:0000313" key="1">
    <source>
        <dbReference type="EMBL" id="CAL1680245.1"/>
    </source>
</evidence>
<gene>
    <name evidence="1" type="ORF">LPLAT_LOCUS6303</name>
</gene>
<dbReference type="Proteomes" id="UP001497644">
    <property type="component" value="Chromosome 2"/>
</dbReference>
<name>A0AAV2NIZ2_9HYME</name>
<reference evidence="1" key="1">
    <citation type="submission" date="2024-04" db="EMBL/GenBank/DDBJ databases">
        <authorList>
            <consortium name="Molecular Ecology Group"/>
        </authorList>
    </citation>
    <scope>NUCLEOTIDE SEQUENCE</scope>
</reference>
<keyword evidence="2" id="KW-1185">Reference proteome</keyword>